<dbReference type="EMBL" id="JACHMN010000003">
    <property type="protein sequence ID" value="MBB5873654.1"/>
    <property type="molecule type" value="Genomic_DNA"/>
</dbReference>
<keyword evidence="2" id="KW-1185">Reference proteome</keyword>
<dbReference type="InterPro" id="IPR036287">
    <property type="entry name" value="Rv1873-like_sf"/>
</dbReference>
<accession>A0A841BZU5</accession>
<sequence>MEDAYDLGRFVAAQDDFGTYAGALAELRRGFKTGHWMWFVFPQVAGLGMSSMSQRYAIGSLAEARAYLRHEVLGARLRECASVVAGTSGRSAEEIFGGIDAVKLRSSMTLFLRADPQERIFQQVLDVFFGGDADQATDRLL</sequence>
<organism evidence="1 2">
    <name type="scientific">Allocatelliglobosispora scoriae</name>
    <dbReference type="NCBI Taxonomy" id="643052"/>
    <lineage>
        <taxon>Bacteria</taxon>
        <taxon>Bacillati</taxon>
        <taxon>Actinomycetota</taxon>
        <taxon>Actinomycetes</taxon>
        <taxon>Micromonosporales</taxon>
        <taxon>Micromonosporaceae</taxon>
        <taxon>Allocatelliglobosispora</taxon>
    </lineage>
</organism>
<evidence type="ECO:0000313" key="1">
    <source>
        <dbReference type="EMBL" id="MBB5873654.1"/>
    </source>
</evidence>
<dbReference type="Pfam" id="PF08837">
    <property type="entry name" value="DUF1810"/>
    <property type="match status" value="1"/>
</dbReference>
<proteinExistence type="predicted"/>
<comment type="caution">
    <text evidence="1">The sequence shown here is derived from an EMBL/GenBank/DDBJ whole genome shotgun (WGS) entry which is preliminary data.</text>
</comment>
<dbReference type="RefSeq" id="WP_184845132.1">
    <property type="nucleotide sequence ID" value="NZ_JACHMN010000003.1"/>
</dbReference>
<protein>
    <submittedName>
        <fullName evidence="1">Uncharacterized protein (DUF1810 family)</fullName>
    </submittedName>
</protein>
<name>A0A841BZU5_9ACTN</name>
<dbReference type="Proteomes" id="UP000587527">
    <property type="component" value="Unassembled WGS sequence"/>
</dbReference>
<dbReference type="AlphaFoldDB" id="A0A841BZU5"/>
<dbReference type="PIRSF" id="PIRSF008546">
    <property type="entry name" value="UCP008546"/>
    <property type="match status" value="1"/>
</dbReference>
<dbReference type="SUPFAM" id="SSF140736">
    <property type="entry name" value="Rv1873-like"/>
    <property type="match status" value="1"/>
</dbReference>
<dbReference type="Gene3D" id="1.25.40.380">
    <property type="entry name" value="Protein of unknown function DUF1810"/>
    <property type="match status" value="1"/>
</dbReference>
<dbReference type="InterPro" id="IPR014937">
    <property type="entry name" value="DUF1810"/>
</dbReference>
<gene>
    <name evidence="1" type="ORF">F4553_007088</name>
</gene>
<evidence type="ECO:0000313" key="2">
    <source>
        <dbReference type="Proteomes" id="UP000587527"/>
    </source>
</evidence>
<reference evidence="1 2" key="1">
    <citation type="submission" date="2020-08" db="EMBL/GenBank/DDBJ databases">
        <title>Sequencing the genomes of 1000 actinobacteria strains.</title>
        <authorList>
            <person name="Klenk H.-P."/>
        </authorList>
    </citation>
    <scope>NUCLEOTIDE SEQUENCE [LARGE SCALE GENOMIC DNA]</scope>
    <source>
        <strain evidence="1 2">DSM 45362</strain>
    </source>
</reference>